<evidence type="ECO:0000313" key="3">
    <source>
        <dbReference type="Proteomes" id="UP001163046"/>
    </source>
</evidence>
<dbReference type="EMBL" id="MU827797">
    <property type="protein sequence ID" value="KAJ7328228.1"/>
    <property type="molecule type" value="Genomic_DNA"/>
</dbReference>
<feature type="compositionally biased region" description="Basic and acidic residues" evidence="1">
    <location>
        <begin position="24"/>
        <end position="33"/>
    </location>
</feature>
<proteinExistence type="predicted"/>
<sequence length="158" mass="16974">MVKGVVEVGNSDWAASWPSSQKPSSEEKSKDLSDPFSEDFFTNFDFPQKPASSTTKSDNVDPFAKHPSSSELFPSAFGNQDLFAAFTPAKGNVAFDSGDPFKSDLSDSFAAFSSDDPFSDISDPFAEKGVLSDDPFGDSPTKPQSGKAFTLNEVCMLL</sequence>
<evidence type="ECO:0000256" key="1">
    <source>
        <dbReference type="SAM" id="MobiDB-lite"/>
    </source>
</evidence>
<dbReference type="Proteomes" id="UP001163046">
    <property type="component" value="Unassembled WGS sequence"/>
</dbReference>
<protein>
    <submittedName>
        <fullName evidence="2">Uncharacterized protein</fullName>
    </submittedName>
</protein>
<keyword evidence="3" id="KW-1185">Reference proteome</keyword>
<reference evidence="2" key="1">
    <citation type="submission" date="2023-01" db="EMBL/GenBank/DDBJ databases">
        <title>Genome assembly of the deep-sea coral Lophelia pertusa.</title>
        <authorList>
            <person name="Herrera S."/>
            <person name="Cordes E."/>
        </authorList>
    </citation>
    <scope>NUCLEOTIDE SEQUENCE</scope>
    <source>
        <strain evidence="2">USNM1676648</strain>
        <tissue evidence="2">Polyp</tissue>
    </source>
</reference>
<accession>A0A9W9YA28</accession>
<comment type="caution">
    <text evidence="2">The sequence shown here is derived from an EMBL/GenBank/DDBJ whole genome shotgun (WGS) entry which is preliminary data.</text>
</comment>
<dbReference type="AlphaFoldDB" id="A0A9W9YA28"/>
<gene>
    <name evidence="2" type="ORF">OS493_025108</name>
</gene>
<feature type="compositionally biased region" description="Low complexity" evidence="1">
    <location>
        <begin position="13"/>
        <end position="23"/>
    </location>
</feature>
<name>A0A9W9YA28_9CNID</name>
<feature type="region of interest" description="Disordered" evidence="1">
    <location>
        <begin position="1"/>
        <end position="72"/>
    </location>
</feature>
<organism evidence="2 3">
    <name type="scientific">Desmophyllum pertusum</name>
    <dbReference type="NCBI Taxonomy" id="174260"/>
    <lineage>
        <taxon>Eukaryota</taxon>
        <taxon>Metazoa</taxon>
        <taxon>Cnidaria</taxon>
        <taxon>Anthozoa</taxon>
        <taxon>Hexacorallia</taxon>
        <taxon>Scleractinia</taxon>
        <taxon>Caryophylliina</taxon>
        <taxon>Caryophylliidae</taxon>
        <taxon>Desmophyllum</taxon>
    </lineage>
</organism>
<evidence type="ECO:0000313" key="2">
    <source>
        <dbReference type="EMBL" id="KAJ7328228.1"/>
    </source>
</evidence>